<sequence length="833" mass="96408">MRNYVIKSFIIFAVIYAFVASVILMMFTWYNASFEKDYASDLGYQQHEIYLNNLEMKYSEDYAYFSSLVDSKTLLQLNTDLDSIDSRDIDFVGFYQINDIGIEINGTTYPFKDQVFFEKNYESNLSFLRLDDVLVGIIDDTLYGAFIYQDVIGLIDADKYMVNLLPLHASNSMIIRQNGFILKSYKETSAIILNDYVSSSTTQLFSDYISEGKSGKQIIYIQNDEYLISFTQVKDLPIYYLTFYKMNDLISSFTNVNLYLSAALVSIGIAFLIANLFTFYTSFVRFTDIENARLKIYLNKRLIITMNHKGKIVNYNRVFRKTILNYRKFKRIKDFKSNQLEEASLLFERVKRGYSFTVELDTVDGSSFVMFLPLRMGIHYVLVGDNLTKDDMLLREYESLALLNTNTKLPNYNFYQQYMKELLEKTDFSKQRHVVVGMNLLDFRSINKLVGEKVANETLVEFVSTVKKSLKGFKYEMFNTYVDNFIVVINEVEKMDEVFDWLETLITYLEASTSLAGTTLQLNLRAGIYELINVVSEDLNAEIIFDRVMIALKHANQATTSKYAVYDMTLRDFVSQRQRLESSLIEAIEKREFVMHLQPQLDTNRGRIVSFEALIRWNNPRYNHISPQEFIRLAEENNLIVRIGQIVMEETAKLAKKLEKYHVTIAMNISPVQMIQKGFVNQLKDILDKYQINPHAIALEVTETFMVNSMQLMSEKLKLLQNLGIDIHLDDFGMGYSSLLYLKDLPINMIKIDKSFIDQITTDKYSKVIVNTIVSLSKNIGVDVIAEGVETEAQKQAVNKAGVSIIQGWLISKAVPYEEALLLLDKYNEKPKK</sequence>
<dbReference type="RefSeq" id="WP_035368797.1">
    <property type="nucleotide sequence ID" value="NZ_LR215050.1"/>
</dbReference>
<dbReference type="InterPro" id="IPR001633">
    <property type="entry name" value="EAL_dom"/>
</dbReference>
<dbReference type="PANTHER" id="PTHR33121:SF70">
    <property type="entry name" value="SIGNALING PROTEIN YKOW"/>
    <property type="match status" value="1"/>
</dbReference>
<dbReference type="Pfam" id="PF00563">
    <property type="entry name" value="EAL"/>
    <property type="match status" value="1"/>
</dbReference>
<dbReference type="InterPro" id="IPR035919">
    <property type="entry name" value="EAL_sf"/>
</dbReference>
<dbReference type="KEGG" id="ahk:NCTC10172_01397"/>
<feature type="domain" description="EAL" evidence="2">
    <location>
        <begin position="577"/>
        <end position="828"/>
    </location>
</feature>
<keyword evidence="1" id="KW-0812">Transmembrane</keyword>
<dbReference type="PANTHER" id="PTHR33121">
    <property type="entry name" value="CYCLIC DI-GMP PHOSPHODIESTERASE PDEF"/>
    <property type="match status" value="1"/>
</dbReference>
<dbReference type="CDD" id="cd01948">
    <property type="entry name" value="EAL"/>
    <property type="match status" value="1"/>
</dbReference>
<dbReference type="GO" id="GO:0071111">
    <property type="term" value="F:cyclic-guanylate-specific phosphodiesterase activity"/>
    <property type="evidence" value="ECO:0007669"/>
    <property type="project" value="InterPro"/>
</dbReference>
<evidence type="ECO:0000313" key="4">
    <source>
        <dbReference type="EMBL" id="VEU83322.1"/>
    </source>
</evidence>
<keyword evidence="5" id="KW-1185">Reference proteome</keyword>
<reference evidence="4 5" key="1">
    <citation type="submission" date="2019-01" db="EMBL/GenBank/DDBJ databases">
        <authorList>
            <consortium name="Pathogen Informatics"/>
        </authorList>
    </citation>
    <scope>NUCLEOTIDE SEQUENCE [LARGE SCALE GENOMIC DNA]</scope>
    <source>
        <strain evidence="4 5">NCTC10172</strain>
    </source>
</reference>
<dbReference type="SUPFAM" id="SSF55073">
    <property type="entry name" value="Nucleotide cyclase"/>
    <property type="match status" value="1"/>
</dbReference>
<feature type="domain" description="GGDEF" evidence="3">
    <location>
        <begin position="431"/>
        <end position="568"/>
    </location>
</feature>
<dbReference type="EMBL" id="LR215050">
    <property type="protein sequence ID" value="VEU83322.1"/>
    <property type="molecule type" value="Genomic_DNA"/>
</dbReference>
<gene>
    <name evidence="4" type="primary">cph2_2</name>
    <name evidence="4" type="ORF">NCTC10172_01397</name>
</gene>
<dbReference type="Pfam" id="PF00990">
    <property type="entry name" value="GGDEF"/>
    <property type="match status" value="1"/>
</dbReference>
<dbReference type="PROSITE" id="PS50883">
    <property type="entry name" value="EAL"/>
    <property type="match status" value="1"/>
</dbReference>
<evidence type="ECO:0000259" key="2">
    <source>
        <dbReference type="PROSITE" id="PS50883"/>
    </source>
</evidence>
<keyword evidence="1" id="KW-1133">Transmembrane helix</keyword>
<keyword evidence="1" id="KW-0472">Membrane</keyword>
<feature type="transmembrane region" description="Helical" evidence="1">
    <location>
        <begin position="256"/>
        <end position="280"/>
    </location>
</feature>
<dbReference type="Gene3D" id="3.30.70.270">
    <property type="match status" value="1"/>
</dbReference>
<accession>A0A449BLL6</accession>
<protein>
    <submittedName>
        <fullName evidence="4">Bacteriophytochrome cph2</fullName>
    </submittedName>
</protein>
<dbReference type="Gene3D" id="3.20.20.450">
    <property type="entry name" value="EAL domain"/>
    <property type="match status" value="1"/>
</dbReference>
<evidence type="ECO:0000256" key="1">
    <source>
        <dbReference type="SAM" id="Phobius"/>
    </source>
</evidence>
<feature type="transmembrane region" description="Helical" evidence="1">
    <location>
        <begin position="6"/>
        <end position="30"/>
    </location>
</feature>
<dbReference type="SMART" id="SM00052">
    <property type="entry name" value="EAL"/>
    <property type="match status" value="1"/>
</dbReference>
<dbReference type="AlphaFoldDB" id="A0A449BLL6"/>
<name>A0A449BLL6_9MOLU</name>
<dbReference type="PROSITE" id="PS50887">
    <property type="entry name" value="GGDEF"/>
    <property type="match status" value="1"/>
</dbReference>
<dbReference type="InterPro" id="IPR043128">
    <property type="entry name" value="Rev_trsase/Diguanyl_cyclase"/>
</dbReference>
<evidence type="ECO:0000313" key="5">
    <source>
        <dbReference type="Proteomes" id="UP000290909"/>
    </source>
</evidence>
<dbReference type="SMART" id="SM00267">
    <property type="entry name" value="GGDEF"/>
    <property type="match status" value="1"/>
</dbReference>
<dbReference type="InterPro" id="IPR000160">
    <property type="entry name" value="GGDEF_dom"/>
</dbReference>
<dbReference type="InterPro" id="IPR050706">
    <property type="entry name" value="Cyclic-di-GMP_PDE-like"/>
</dbReference>
<evidence type="ECO:0000259" key="3">
    <source>
        <dbReference type="PROSITE" id="PS50887"/>
    </source>
</evidence>
<organism evidence="4 5">
    <name type="scientific">Acholeplasma hippikon</name>
    <dbReference type="NCBI Taxonomy" id="264636"/>
    <lineage>
        <taxon>Bacteria</taxon>
        <taxon>Bacillati</taxon>
        <taxon>Mycoplasmatota</taxon>
        <taxon>Mollicutes</taxon>
        <taxon>Acholeplasmatales</taxon>
        <taxon>Acholeplasmataceae</taxon>
        <taxon>Acholeplasma</taxon>
    </lineage>
</organism>
<dbReference type="STRING" id="1408416.GCA_000702765_00561"/>
<dbReference type="SUPFAM" id="SSF141868">
    <property type="entry name" value="EAL domain-like"/>
    <property type="match status" value="1"/>
</dbReference>
<dbReference type="InterPro" id="IPR029787">
    <property type="entry name" value="Nucleotide_cyclase"/>
</dbReference>
<dbReference type="Proteomes" id="UP000290909">
    <property type="component" value="Chromosome"/>
</dbReference>
<proteinExistence type="predicted"/>